<comment type="similarity">
    <text evidence="1 4">Belongs to the universal ribosomal protein uL22 family.</text>
</comment>
<evidence type="ECO:0000256" key="4">
    <source>
        <dbReference type="RuleBase" id="RU004005"/>
    </source>
</evidence>
<name>A0A9N7RHV2_STRHE</name>
<proteinExistence type="inferred from homology"/>
<dbReference type="Proteomes" id="UP001153555">
    <property type="component" value="Unassembled WGS sequence"/>
</dbReference>
<evidence type="ECO:0000313" key="6">
    <source>
        <dbReference type="EMBL" id="CAA0831293.1"/>
    </source>
</evidence>
<keyword evidence="2 4" id="KW-0689">Ribosomal protein</keyword>
<organism evidence="6 7">
    <name type="scientific">Striga hermonthica</name>
    <name type="common">Purple witchweed</name>
    <name type="synonym">Buchnera hermonthica</name>
    <dbReference type="NCBI Taxonomy" id="68872"/>
    <lineage>
        <taxon>Eukaryota</taxon>
        <taxon>Viridiplantae</taxon>
        <taxon>Streptophyta</taxon>
        <taxon>Embryophyta</taxon>
        <taxon>Tracheophyta</taxon>
        <taxon>Spermatophyta</taxon>
        <taxon>Magnoliopsida</taxon>
        <taxon>eudicotyledons</taxon>
        <taxon>Gunneridae</taxon>
        <taxon>Pentapetalae</taxon>
        <taxon>asterids</taxon>
        <taxon>lamiids</taxon>
        <taxon>Lamiales</taxon>
        <taxon>Orobanchaceae</taxon>
        <taxon>Buchnereae</taxon>
        <taxon>Striga</taxon>
    </lineage>
</organism>
<comment type="caution">
    <text evidence="6">The sequence shown here is derived from an EMBL/GenBank/DDBJ whole genome shotgun (WGS) entry which is preliminary data.</text>
</comment>
<dbReference type="PANTHER" id="PTHR11593">
    <property type="entry name" value="60S RIBOSOMAL PROTEIN L17"/>
    <property type="match status" value="1"/>
</dbReference>
<evidence type="ECO:0000313" key="7">
    <source>
        <dbReference type="Proteomes" id="UP001153555"/>
    </source>
</evidence>
<dbReference type="InterPro" id="IPR005721">
    <property type="entry name" value="Ribosomal_uL22_euk/arc"/>
</dbReference>
<dbReference type="GO" id="GO:0002181">
    <property type="term" value="P:cytoplasmic translation"/>
    <property type="evidence" value="ECO:0007669"/>
    <property type="project" value="TreeGrafter"/>
</dbReference>
<dbReference type="EMBL" id="CACSLK010027831">
    <property type="protein sequence ID" value="CAA0831293.1"/>
    <property type="molecule type" value="Genomic_DNA"/>
</dbReference>
<accession>A0A9N7RHV2</accession>
<dbReference type="PANTHER" id="PTHR11593:SF47">
    <property type="entry name" value="LARGE RIBOSOMAL SUBUNIT PROTEIN UL22Y"/>
    <property type="match status" value="1"/>
</dbReference>
<keyword evidence="7" id="KW-1185">Reference proteome</keyword>
<dbReference type="GO" id="GO:0003735">
    <property type="term" value="F:structural constituent of ribosome"/>
    <property type="evidence" value="ECO:0007669"/>
    <property type="project" value="InterPro"/>
</dbReference>
<dbReference type="OrthoDB" id="10254664at2759"/>
<keyword evidence="3 4" id="KW-0687">Ribonucleoprotein</keyword>
<gene>
    <name evidence="6" type="ORF">SHERM_26671</name>
</gene>
<feature type="region of interest" description="Disordered" evidence="5">
    <location>
        <begin position="128"/>
        <end position="147"/>
    </location>
</feature>
<sequence>MNHQPAVAPPDIIDRCFNRLAHLQSSLQFSNAASPAKSRTAAVDRSFRFGTPTRFSTEGHSELSSVRGDLEKEALVEVKGLDENALFISHIQVNQAQKQRCHTYRTHGRINPYMSFSCYFELILSEKEESVKKEPDSQLAAGKSRKA</sequence>
<dbReference type="Pfam" id="PF00237">
    <property type="entry name" value="Ribosomal_L22"/>
    <property type="match status" value="1"/>
</dbReference>
<dbReference type="SUPFAM" id="SSF54843">
    <property type="entry name" value="Ribosomal protein L22"/>
    <property type="match status" value="1"/>
</dbReference>
<evidence type="ECO:0000256" key="5">
    <source>
        <dbReference type="SAM" id="MobiDB-lite"/>
    </source>
</evidence>
<evidence type="ECO:0000256" key="1">
    <source>
        <dbReference type="ARBA" id="ARBA00009451"/>
    </source>
</evidence>
<evidence type="ECO:0000256" key="2">
    <source>
        <dbReference type="ARBA" id="ARBA00022980"/>
    </source>
</evidence>
<dbReference type="InterPro" id="IPR036394">
    <property type="entry name" value="Ribosomal_uL22_sf"/>
</dbReference>
<dbReference type="InterPro" id="IPR001063">
    <property type="entry name" value="Ribosomal_uL22"/>
</dbReference>
<dbReference type="AlphaFoldDB" id="A0A9N7RHV2"/>
<reference evidence="6" key="1">
    <citation type="submission" date="2019-12" db="EMBL/GenBank/DDBJ databases">
        <authorList>
            <person name="Scholes J."/>
        </authorList>
    </citation>
    <scope>NUCLEOTIDE SEQUENCE</scope>
</reference>
<evidence type="ECO:0000256" key="3">
    <source>
        <dbReference type="ARBA" id="ARBA00023274"/>
    </source>
</evidence>
<protein>
    <submittedName>
        <fullName evidence="6">60S ribosomal protein L17-2</fullName>
    </submittedName>
</protein>
<dbReference type="GO" id="GO:0022625">
    <property type="term" value="C:cytosolic large ribosomal subunit"/>
    <property type="evidence" value="ECO:0007669"/>
    <property type="project" value="TreeGrafter"/>
</dbReference>
<dbReference type="Gene3D" id="3.90.470.10">
    <property type="entry name" value="Ribosomal protein L22/L17"/>
    <property type="match status" value="1"/>
</dbReference>